<comment type="caution">
    <text evidence="2">The sequence shown here is derived from an EMBL/GenBank/DDBJ whole genome shotgun (WGS) entry which is preliminary data.</text>
</comment>
<reference evidence="2 3" key="1">
    <citation type="journal article" date="2018" name="Plant J.">
        <title>Genome sequences of Chlorella sorokiniana UTEX 1602 and Micractinium conductrix SAG 241.80: implications to maltose excretion by a green alga.</title>
        <authorList>
            <person name="Arriola M.B."/>
            <person name="Velmurugan N."/>
            <person name="Zhang Y."/>
            <person name="Plunkett M.H."/>
            <person name="Hondzo H."/>
            <person name="Barney B.M."/>
        </authorList>
    </citation>
    <scope>NUCLEOTIDE SEQUENCE [LARGE SCALE GENOMIC DNA]</scope>
    <source>
        <strain evidence="3">UTEX 1602</strain>
    </source>
</reference>
<sequence>MAGVPEMPAVPASGADVSDELMGEAVQARDKRKYACENTSPAGKRRLGADEKRVFKIAAAATLPNVVNVNELLQRLTEQVEALVEGQQALAQGLQQLAVRMDNERIRRFNRRNVSSQGHRAPLQPLHREQAAAGGGHALGALPPHGVFPADRDALGQLTAAQINELEEFYGQQFVGASVAIRRKAFSDYGPIEACSTAGLRPVGPSTACTAMEPASDWEQPAEGDALLRPSFDELPIELRLKCLAGCDWQTLARAACANRSVRALVSYLTRSPYWRSHVEVQPAVLCTEFADRAAREAACTKWAETLATQLCGRGKPDICFVFVSPQGHPHLPLILKALRSSLATCTVLAGLVTPGVLGRDTASGEVHEVDQAERVGLCVSVLHLPPGSLVQAAYIKTTITCEGFHASDWRAPEGELPPVGQRSEHPRTWLVLSDQHAHIDKVLEELDRRYPAEPVFGGMGGTADGAPPVLVGLPGRSPKQALHADAVHGTLVVAISGPGVSVVPLATRGMRCISQRYMVSRVNNNVDMAPVGRVTLVQQLQNCMPLATGAAGSLNWVPIAGGFTPTSALVAALQAQGPGIAPRAPLFFGVRPPTTNRAEGADQAPMIMLQMHDPNNLMRTSGFISVQHPVDVGMVTAYYTPHPPLARQQLKDRLEEVRADLYDTEVDGEEEGGFSRPNRPIPPYRSPESIHTVLTMQPCPVYGCLMFPCVAKGSRYYDEQAVESNIIKEVFPHASFAGCFCNGEIGPTPPDELEPAGGPSARFMGLTTVACMLKLLPAPPPPAEWAEW</sequence>
<dbReference type="Proteomes" id="UP000239899">
    <property type="component" value="Unassembled WGS sequence"/>
</dbReference>
<dbReference type="AlphaFoldDB" id="A0A2P6TVS3"/>
<accession>A0A2P6TVS3</accession>
<gene>
    <name evidence="2" type="ORF">C2E21_3246</name>
</gene>
<evidence type="ECO:0000313" key="2">
    <source>
        <dbReference type="EMBL" id="PRW58163.1"/>
    </source>
</evidence>
<dbReference type="GO" id="GO:0032436">
    <property type="term" value="P:positive regulation of proteasomal ubiquitin-dependent protein catabolic process"/>
    <property type="evidence" value="ECO:0007669"/>
    <property type="project" value="TreeGrafter"/>
</dbReference>
<dbReference type="OrthoDB" id="509497at2759"/>
<dbReference type="SMART" id="SM00897">
    <property type="entry name" value="FIST"/>
    <property type="match status" value="1"/>
</dbReference>
<dbReference type="GO" id="GO:0000209">
    <property type="term" value="P:protein polyubiquitination"/>
    <property type="evidence" value="ECO:0007669"/>
    <property type="project" value="TreeGrafter"/>
</dbReference>
<dbReference type="InterPro" id="IPR013702">
    <property type="entry name" value="FIST_domain_N"/>
</dbReference>
<name>A0A2P6TVS3_CHLSO</name>
<protein>
    <submittedName>
        <fullName evidence="2">F-box only 22-like isoform A</fullName>
    </submittedName>
</protein>
<dbReference type="EMBL" id="LHPG02000005">
    <property type="protein sequence ID" value="PRW58163.1"/>
    <property type="molecule type" value="Genomic_DNA"/>
</dbReference>
<evidence type="ECO:0000313" key="3">
    <source>
        <dbReference type="Proteomes" id="UP000239899"/>
    </source>
</evidence>
<organism evidence="2 3">
    <name type="scientific">Chlorella sorokiniana</name>
    <name type="common">Freshwater green alga</name>
    <dbReference type="NCBI Taxonomy" id="3076"/>
    <lineage>
        <taxon>Eukaryota</taxon>
        <taxon>Viridiplantae</taxon>
        <taxon>Chlorophyta</taxon>
        <taxon>core chlorophytes</taxon>
        <taxon>Trebouxiophyceae</taxon>
        <taxon>Chlorellales</taxon>
        <taxon>Chlorellaceae</taxon>
        <taxon>Chlorella clade</taxon>
        <taxon>Chlorella</taxon>
    </lineage>
</organism>
<dbReference type="PANTHER" id="PTHR14939">
    <property type="entry name" value="F-BOX ONLY PROTEIN 22"/>
    <property type="match status" value="1"/>
</dbReference>
<feature type="domain" description="FIST" evidence="1">
    <location>
        <begin position="316"/>
        <end position="531"/>
    </location>
</feature>
<keyword evidence="3" id="KW-1185">Reference proteome</keyword>
<dbReference type="PANTHER" id="PTHR14939:SF5">
    <property type="entry name" value="F-BOX ONLY PROTEIN 22"/>
    <property type="match status" value="1"/>
</dbReference>
<proteinExistence type="predicted"/>
<dbReference type="Pfam" id="PF08495">
    <property type="entry name" value="FIST"/>
    <property type="match status" value="1"/>
</dbReference>
<evidence type="ECO:0000259" key="1">
    <source>
        <dbReference type="SMART" id="SM00897"/>
    </source>
</evidence>